<dbReference type="Gene3D" id="3.40.710.10">
    <property type="entry name" value="DD-peptidase/beta-lactamase superfamily"/>
    <property type="match status" value="1"/>
</dbReference>
<keyword evidence="1" id="KW-0732">Signal</keyword>
<dbReference type="EMBL" id="VRYZ01000002">
    <property type="protein sequence ID" value="TXS93452.1"/>
    <property type="molecule type" value="Genomic_DNA"/>
</dbReference>
<evidence type="ECO:0000259" key="2">
    <source>
        <dbReference type="Pfam" id="PF00144"/>
    </source>
</evidence>
<feature type="signal peptide" evidence="1">
    <location>
        <begin position="1"/>
        <end position="24"/>
    </location>
</feature>
<evidence type="ECO:0000313" key="4">
    <source>
        <dbReference type="Proteomes" id="UP000321933"/>
    </source>
</evidence>
<dbReference type="OrthoDB" id="9814204at2"/>
<dbReference type="PANTHER" id="PTHR43283:SF14">
    <property type="entry name" value="BLL8153 PROTEIN"/>
    <property type="match status" value="1"/>
</dbReference>
<reference evidence="3 4" key="1">
    <citation type="submission" date="2019-08" db="EMBL/GenBank/DDBJ databases">
        <title>Parahaliea maris sp. nov., isolated from the surface seawater.</title>
        <authorList>
            <person name="Liu Y."/>
        </authorList>
    </citation>
    <scope>NUCLEOTIDE SEQUENCE [LARGE SCALE GENOMIC DNA]</scope>
    <source>
        <strain evidence="3 4">S2-26</strain>
    </source>
</reference>
<keyword evidence="4" id="KW-1185">Reference proteome</keyword>
<protein>
    <submittedName>
        <fullName evidence="3">Beta-lactamase family protein</fullName>
    </submittedName>
</protein>
<accession>A0A5C9A0P1</accession>
<gene>
    <name evidence="3" type="ORF">FVW59_06360</name>
</gene>
<organism evidence="3 4">
    <name type="scientific">Parahaliea aestuarii</name>
    <dbReference type="NCBI Taxonomy" id="1852021"/>
    <lineage>
        <taxon>Bacteria</taxon>
        <taxon>Pseudomonadati</taxon>
        <taxon>Pseudomonadota</taxon>
        <taxon>Gammaproteobacteria</taxon>
        <taxon>Cellvibrionales</taxon>
        <taxon>Halieaceae</taxon>
        <taxon>Parahaliea</taxon>
    </lineage>
</organism>
<dbReference type="Pfam" id="PF00144">
    <property type="entry name" value="Beta-lactamase"/>
    <property type="match status" value="1"/>
</dbReference>
<comment type="caution">
    <text evidence="3">The sequence shown here is derived from an EMBL/GenBank/DDBJ whole genome shotgun (WGS) entry which is preliminary data.</text>
</comment>
<dbReference type="RefSeq" id="WP_148063387.1">
    <property type="nucleotide sequence ID" value="NZ_VRYZ01000002.1"/>
</dbReference>
<dbReference type="Proteomes" id="UP000321933">
    <property type="component" value="Unassembled WGS sequence"/>
</dbReference>
<dbReference type="AlphaFoldDB" id="A0A5C9A0P1"/>
<dbReference type="InterPro" id="IPR012338">
    <property type="entry name" value="Beta-lactam/transpept-like"/>
</dbReference>
<proteinExistence type="predicted"/>
<dbReference type="InterPro" id="IPR050789">
    <property type="entry name" value="Diverse_Enzym_Activities"/>
</dbReference>
<dbReference type="PANTHER" id="PTHR43283">
    <property type="entry name" value="BETA-LACTAMASE-RELATED"/>
    <property type="match status" value="1"/>
</dbReference>
<name>A0A5C9A0P1_9GAMM</name>
<evidence type="ECO:0000313" key="3">
    <source>
        <dbReference type="EMBL" id="TXS93452.1"/>
    </source>
</evidence>
<feature type="chain" id="PRO_5023126693" evidence="1">
    <location>
        <begin position="25"/>
        <end position="406"/>
    </location>
</feature>
<sequence>MKNTPSFLRPLLLTAALGSAFAQAAGVTIGGTDSGEQAAGFTALFAGDRFENFRHMERFVPTSVMPPSSNPWRLGAADNSLSYSGDFLGEDTSLEDFIELSDTSALLVIKDGKVIYEQYRHGDSVDSLHTSFSVAKSFTSALLGIALAEGKIDSLDDPIRKYLPQLDSPTFDNVTIKHVLQMSSGVRFDETYTDPESDINRMTTLVPPMTYLEYINTLDREHPPGTYNHYASINTQLLGILLVRVTGESLTEYMNSRLWQPLGMENRGLWTLDGEGQELAMGGLAASARDYAKLGLLYLNDGKRGDQRILPEGWVQASVTPNEPHLMPGENPASSSVSGYQYQWWTPRNWDGDYLARGIWGQNIYVHPGNRVVIVKLAADQKNFDPRYKLAYIDYLQDIAQSLGAD</sequence>
<dbReference type="InterPro" id="IPR001466">
    <property type="entry name" value="Beta-lactam-related"/>
</dbReference>
<feature type="domain" description="Beta-lactamase-related" evidence="2">
    <location>
        <begin position="105"/>
        <end position="391"/>
    </location>
</feature>
<evidence type="ECO:0000256" key="1">
    <source>
        <dbReference type="SAM" id="SignalP"/>
    </source>
</evidence>
<dbReference type="SUPFAM" id="SSF56601">
    <property type="entry name" value="beta-lactamase/transpeptidase-like"/>
    <property type="match status" value="1"/>
</dbReference>